<reference evidence="2 3" key="1">
    <citation type="submission" date="2019-05" db="EMBL/GenBank/DDBJ databases">
        <title>Another draft genome of Portunus trituberculatus and its Hox gene families provides insights of decapod evolution.</title>
        <authorList>
            <person name="Jeong J.-H."/>
            <person name="Song I."/>
            <person name="Kim S."/>
            <person name="Choi T."/>
            <person name="Kim D."/>
            <person name="Ryu S."/>
            <person name="Kim W."/>
        </authorList>
    </citation>
    <scope>NUCLEOTIDE SEQUENCE [LARGE SCALE GENOMIC DNA]</scope>
    <source>
        <tissue evidence="2">Muscle</tissue>
    </source>
</reference>
<sequence length="110" mass="12494">MRGGSAAWSRPLAGWAPSRPGPPITATFPGRHYEFSTLAMTHELAGQHRGRRQRRYTVRRKTRAEQRQPGTHGTVNPGRGEPDKQRNGYYGAEQMKASQMTHRELMPLNR</sequence>
<proteinExistence type="predicted"/>
<evidence type="ECO:0000313" key="2">
    <source>
        <dbReference type="EMBL" id="MPC88922.1"/>
    </source>
</evidence>
<comment type="caution">
    <text evidence="2">The sequence shown here is derived from an EMBL/GenBank/DDBJ whole genome shotgun (WGS) entry which is preliminary data.</text>
</comment>
<name>A0A5B7IY55_PORTR</name>
<dbReference type="EMBL" id="VSRR010079349">
    <property type="protein sequence ID" value="MPC88922.1"/>
    <property type="molecule type" value="Genomic_DNA"/>
</dbReference>
<feature type="compositionally biased region" description="Basic residues" evidence="1">
    <location>
        <begin position="48"/>
        <end position="62"/>
    </location>
</feature>
<protein>
    <submittedName>
        <fullName evidence="2">Uncharacterized protein</fullName>
    </submittedName>
</protein>
<feature type="region of interest" description="Disordered" evidence="1">
    <location>
        <begin position="1"/>
        <end position="26"/>
    </location>
</feature>
<keyword evidence="3" id="KW-1185">Reference proteome</keyword>
<feature type="region of interest" description="Disordered" evidence="1">
    <location>
        <begin position="43"/>
        <end position="88"/>
    </location>
</feature>
<dbReference type="Proteomes" id="UP000324222">
    <property type="component" value="Unassembled WGS sequence"/>
</dbReference>
<accession>A0A5B7IY55</accession>
<evidence type="ECO:0000313" key="3">
    <source>
        <dbReference type="Proteomes" id="UP000324222"/>
    </source>
</evidence>
<organism evidence="2 3">
    <name type="scientific">Portunus trituberculatus</name>
    <name type="common">Swimming crab</name>
    <name type="synonym">Neptunus trituberculatus</name>
    <dbReference type="NCBI Taxonomy" id="210409"/>
    <lineage>
        <taxon>Eukaryota</taxon>
        <taxon>Metazoa</taxon>
        <taxon>Ecdysozoa</taxon>
        <taxon>Arthropoda</taxon>
        <taxon>Crustacea</taxon>
        <taxon>Multicrustacea</taxon>
        <taxon>Malacostraca</taxon>
        <taxon>Eumalacostraca</taxon>
        <taxon>Eucarida</taxon>
        <taxon>Decapoda</taxon>
        <taxon>Pleocyemata</taxon>
        <taxon>Brachyura</taxon>
        <taxon>Eubrachyura</taxon>
        <taxon>Portunoidea</taxon>
        <taxon>Portunidae</taxon>
        <taxon>Portuninae</taxon>
        <taxon>Portunus</taxon>
    </lineage>
</organism>
<gene>
    <name evidence="2" type="ORF">E2C01_083846</name>
</gene>
<evidence type="ECO:0000256" key="1">
    <source>
        <dbReference type="SAM" id="MobiDB-lite"/>
    </source>
</evidence>
<dbReference type="AlphaFoldDB" id="A0A5B7IY55"/>